<dbReference type="PROSITE" id="PS00018">
    <property type="entry name" value="EF_HAND_1"/>
    <property type="match status" value="1"/>
</dbReference>
<evidence type="ECO:0000313" key="3">
    <source>
        <dbReference type="Proteomes" id="UP000288395"/>
    </source>
</evidence>
<gene>
    <name evidence="2" type="ORF">CWE08_01405</name>
</gene>
<evidence type="ECO:0000259" key="1">
    <source>
        <dbReference type="PROSITE" id="PS50222"/>
    </source>
</evidence>
<dbReference type="GO" id="GO:0005509">
    <property type="term" value="F:calcium ion binding"/>
    <property type="evidence" value="ECO:0007669"/>
    <property type="project" value="InterPro"/>
</dbReference>
<dbReference type="SUPFAM" id="SSF47473">
    <property type="entry name" value="EF-hand"/>
    <property type="match status" value="1"/>
</dbReference>
<proteinExistence type="predicted"/>
<name>A0A432W2E1_9GAMM</name>
<dbReference type="Proteomes" id="UP000288395">
    <property type="component" value="Unassembled WGS sequence"/>
</dbReference>
<comment type="caution">
    <text evidence="2">The sequence shown here is derived from an EMBL/GenBank/DDBJ whole genome shotgun (WGS) entry which is preliminary data.</text>
</comment>
<accession>A0A432W2E1</accession>
<reference evidence="3" key="1">
    <citation type="journal article" date="2018" name="Front. Microbiol.">
        <title>Genome-Based Analysis Reveals the Taxonomy and Diversity of the Family Idiomarinaceae.</title>
        <authorList>
            <person name="Liu Y."/>
            <person name="Lai Q."/>
            <person name="Shao Z."/>
        </authorList>
    </citation>
    <scope>NUCLEOTIDE SEQUENCE [LARGE SCALE GENOMIC DNA]</scope>
    <source>
        <strain evidence="3">GBPy7</strain>
    </source>
</reference>
<organism evidence="2 3">
    <name type="scientific">Aliidiomarina iranensis</name>
    <dbReference type="NCBI Taxonomy" id="1434071"/>
    <lineage>
        <taxon>Bacteria</taxon>
        <taxon>Pseudomonadati</taxon>
        <taxon>Pseudomonadota</taxon>
        <taxon>Gammaproteobacteria</taxon>
        <taxon>Alteromonadales</taxon>
        <taxon>Idiomarinaceae</taxon>
        <taxon>Aliidiomarina</taxon>
    </lineage>
</organism>
<dbReference type="AlphaFoldDB" id="A0A432W2E1"/>
<dbReference type="Gene3D" id="1.10.238.10">
    <property type="entry name" value="EF-hand"/>
    <property type="match status" value="1"/>
</dbReference>
<dbReference type="Pfam" id="PF13499">
    <property type="entry name" value="EF-hand_7"/>
    <property type="match status" value="1"/>
</dbReference>
<dbReference type="InterPro" id="IPR011992">
    <property type="entry name" value="EF-hand-dom_pair"/>
</dbReference>
<feature type="domain" description="EF-hand" evidence="1">
    <location>
        <begin position="25"/>
        <end position="60"/>
    </location>
</feature>
<dbReference type="EMBL" id="PIPJ01000001">
    <property type="protein sequence ID" value="RUO23333.1"/>
    <property type="molecule type" value="Genomic_DNA"/>
</dbReference>
<keyword evidence="3" id="KW-1185">Reference proteome</keyword>
<evidence type="ECO:0000313" key="2">
    <source>
        <dbReference type="EMBL" id="RUO23333.1"/>
    </source>
</evidence>
<dbReference type="PROSITE" id="PS50222">
    <property type="entry name" value="EF_HAND_2"/>
    <property type="match status" value="1"/>
</dbReference>
<dbReference type="InterPro" id="IPR002048">
    <property type="entry name" value="EF_hand_dom"/>
</dbReference>
<protein>
    <recommendedName>
        <fullName evidence="1">EF-hand domain-containing protein</fullName>
    </recommendedName>
</protein>
<sequence>MTWVEHINVDGEVDPETLRERASEMRTEAMRERFQEFDLDSDGFITQAELTEVLEARARENAEQMFQRWGDDGTGMISEERFLENHQERLIHVNRLRGSRDLSAEDRERIRQARELAREAGREGRERVIELRGERAGRMRVLEQDISRTVDEDGNEVIIIKRTLDNGN</sequence>
<dbReference type="InterPro" id="IPR018247">
    <property type="entry name" value="EF_Hand_1_Ca_BS"/>
</dbReference>